<dbReference type="AlphaFoldDB" id="A0A3R9F966"/>
<dbReference type="Gene3D" id="3.30.370.10">
    <property type="entry name" value="Barstar-like"/>
    <property type="match status" value="1"/>
</dbReference>
<dbReference type="SUPFAM" id="SSF52038">
    <property type="entry name" value="Barstar-related"/>
    <property type="match status" value="1"/>
</dbReference>
<comment type="caution">
    <text evidence="1">The sequence shown here is derived from an EMBL/GenBank/DDBJ whole genome shotgun (WGS) entry which is preliminary data.</text>
</comment>
<accession>A0A3R9F966</accession>
<dbReference type="OrthoDB" id="4793808at2"/>
<keyword evidence="2" id="KW-1185">Reference proteome</keyword>
<dbReference type="EMBL" id="RSEC01000046">
    <property type="protein sequence ID" value="RSD17323.1"/>
    <property type="molecule type" value="Genomic_DNA"/>
</dbReference>
<dbReference type="Proteomes" id="UP000267081">
    <property type="component" value="Unassembled WGS sequence"/>
</dbReference>
<protein>
    <submittedName>
        <fullName evidence="1">Barnase inhibitor</fullName>
    </submittedName>
</protein>
<evidence type="ECO:0000313" key="2">
    <source>
        <dbReference type="Proteomes" id="UP000267081"/>
    </source>
</evidence>
<gene>
    <name evidence="1" type="ORF">EIY87_20550</name>
</gene>
<reference evidence="1 2" key="1">
    <citation type="submission" date="2018-12" db="EMBL/GenBank/DDBJ databases">
        <title>Amycolatopsis eburnea sp. nov. actinomycete associate with arbuscular mycorrhiza fungal spore.</title>
        <authorList>
            <person name="Lumyong S."/>
            <person name="Chaiya L."/>
        </authorList>
    </citation>
    <scope>NUCLEOTIDE SEQUENCE [LARGE SCALE GENOMIC DNA]</scope>
    <source>
        <strain evidence="1 2">GLM-1</strain>
    </source>
</reference>
<proteinExistence type="predicted"/>
<evidence type="ECO:0000313" key="1">
    <source>
        <dbReference type="EMBL" id="RSD17323.1"/>
    </source>
</evidence>
<sequence>MADHGDDLPVLIIDGACFADFDGFTREFSRLLRDYTWRGNLDAFDDILGGGFGTPDHGWVLRWLNSERSRSALGYDATIRQRQQLLLTCHPSNRPAIQAGVVRAKRGEGPTLFDEIVGIIRDHGLEGDETGTGVHLELL</sequence>
<name>A0A3R9F966_9PSEU</name>
<dbReference type="InterPro" id="IPR035905">
    <property type="entry name" value="Barstar-like_sf"/>
</dbReference>
<organism evidence="1 2">
    <name type="scientific">Amycolatopsis eburnea</name>
    <dbReference type="NCBI Taxonomy" id="2267691"/>
    <lineage>
        <taxon>Bacteria</taxon>
        <taxon>Bacillati</taxon>
        <taxon>Actinomycetota</taxon>
        <taxon>Actinomycetes</taxon>
        <taxon>Pseudonocardiales</taxon>
        <taxon>Pseudonocardiaceae</taxon>
        <taxon>Amycolatopsis</taxon>
    </lineage>
</organism>